<dbReference type="PANTHER" id="PTHR36397:SF1">
    <property type="entry name" value="OS04G0482900 PROTEIN"/>
    <property type="match status" value="1"/>
</dbReference>
<dbReference type="PANTHER" id="PTHR36397">
    <property type="entry name" value="OSJNBA0081L15.1 PROTEIN"/>
    <property type="match status" value="1"/>
</dbReference>
<reference evidence="1 2" key="1">
    <citation type="journal article" date="2022" name="Nat. Plants">
        <title>Genomes of leafy and leafless Platanthera orchids illuminate the evolution of mycoheterotrophy.</title>
        <authorList>
            <person name="Li M.H."/>
            <person name="Liu K.W."/>
            <person name="Li Z."/>
            <person name="Lu H.C."/>
            <person name="Ye Q.L."/>
            <person name="Zhang D."/>
            <person name="Wang J.Y."/>
            <person name="Li Y.F."/>
            <person name="Zhong Z.M."/>
            <person name="Liu X."/>
            <person name="Yu X."/>
            <person name="Liu D.K."/>
            <person name="Tu X.D."/>
            <person name="Liu B."/>
            <person name="Hao Y."/>
            <person name="Liao X.Y."/>
            <person name="Jiang Y.T."/>
            <person name="Sun W.H."/>
            <person name="Chen J."/>
            <person name="Chen Y.Q."/>
            <person name="Ai Y."/>
            <person name="Zhai J.W."/>
            <person name="Wu S.S."/>
            <person name="Zhou Z."/>
            <person name="Hsiao Y.Y."/>
            <person name="Wu W.L."/>
            <person name="Chen Y.Y."/>
            <person name="Lin Y.F."/>
            <person name="Hsu J.L."/>
            <person name="Li C.Y."/>
            <person name="Wang Z.W."/>
            <person name="Zhao X."/>
            <person name="Zhong W.Y."/>
            <person name="Ma X.K."/>
            <person name="Ma L."/>
            <person name="Huang J."/>
            <person name="Chen G.Z."/>
            <person name="Huang M.Z."/>
            <person name="Huang L."/>
            <person name="Peng D.H."/>
            <person name="Luo Y.B."/>
            <person name="Zou S.Q."/>
            <person name="Chen S.P."/>
            <person name="Lan S."/>
            <person name="Tsai W.C."/>
            <person name="Van de Peer Y."/>
            <person name="Liu Z.J."/>
        </authorList>
    </citation>
    <scope>NUCLEOTIDE SEQUENCE [LARGE SCALE GENOMIC DNA]</scope>
    <source>
        <strain evidence="1">Lor287</strain>
    </source>
</reference>
<keyword evidence="2" id="KW-1185">Reference proteome</keyword>
<organism evidence="1 2">
    <name type="scientific">Platanthera zijinensis</name>
    <dbReference type="NCBI Taxonomy" id="2320716"/>
    <lineage>
        <taxon>Eukaryota</taxon>
        <taxon>Viridiplantae</taxon>
        <taxon>Streptophyta</taxon>
        <taxon>Embryophyta</taxon>
        <taxon>Tracheophyta</taxon>
        <taxon>Spermatophyta</taxon>
        <taxon>Magnoliopsida</taxon>
        <taxon>Liliopsida</taxon>
        <taxon>Asparagales</taxon>
        <taxon>Orchidaceae</taxon>
        <taxon>Orchidoideae</taxon>
        <taxon>Orchideae</taxon>
        <taxon>Orchidinae</taxon>
        <taxon>Platanthera</taxon>
    </lineage>
</organism>
<dbReference type="Proteomes" id="UP001418222">
    <property type="component" value="Unassembled WGS sequence"/>
</dbReference>
<dbReference type="AlphaFoldDB" id="A0AAP0BYV6"/>
<accession>A0AAP0BYV6</accession>
<gene>
    <name evidence="1" type="ORF">KSP39_PZI002542</name>
</gene>
<comment type="caution">
    <text evidence="1">The sequence shown here is derived from an EMBL/GenBank/DDBJ whole genome shotgun (WGS) entry which is preliminary data.</text>
</comment>
<dbReference type="EMBL" id="JBBWWQ010000002">
    <property type="protein sequence ID" value="KAK8953925.1"/>
    <property type="molecule type" value="Genomic_DNA"/>
</dbReference>
<protein>
    <submittedName>
        <fullName evidence="1">Uncharacterized protein</fullName>
    </submittedName>
</protein>
<name>A0AAP0BYV6_9ASPA</name>
<proteinExistence type="predicted"/>
<evidence type="ECO:0000313" key="2">
    <source>
        <dbReference type="Proteomes" id="UP001418222"/>
    </source>
</evidence>
<sequence length="68" mass="7812">MALALTAATTHKVRGVLQVSCRRKERDRGHHYYPFKVVEITPPPRDLGVRCFPSVFIYRRISVFAPPC</sequence>
<evidence type="ECO:0000313" key="1">
    <source>
        <dbReference type="EMBL" id="KAK8953925.1"/>
    </source>
</evidence>